<keyword evidence="4" id="KW-1134">Transmembrane beta strand</keyword>
<proteinExistence type="inferred from homology"/>
<dbReference type="Gene3D" id="1.20.1600.10">
    <property type="entry name" value="Outer membrane efflux proteins (OEP)"/>
    <property type="match status" value="1"/>
</dbReference>
<organism evidence="8 9">
    <name type="scientific">Aquirufa rosea</name>
    <dbReference type="NCBI Taxonomy" id="2509241"/>
    <lineage>
        <taxon>Bacteria</taxon>
        <taxon>Pseudomonadati</taxon>
        <taxon>Bacteroidota</taxon>
        <taxon>Cytophagia</taxon>
        <taxon>Cytophagales</taxon>
        <taxon>Flectobacillaceae</taxon>
        <taxon>Aquirufa</taxon>
    </lineage>
</organism>
<dbReference type="PANTHER" id="PTHR30026:SF20">
    <property type="entry name" value="OUTER MEMBRANE PROTEIN TOLC"/>
    <property type="match status" value="1"/>
</dbReference>
<protein>
    <submittedName>
        <fullName evidence="8">TolC family protein</fullName>
    </submittedName>
</protein>
<comment type="similarity">
    <text evidence="2">Belongs to the outer membrane factor (OMF) (TC 1.B.17) family.</text>
</comment>
<dbReference type="Pfam" id="PF02321">
    <property type="entry name" value="OEP"/>
    <property type="match status" value="2"/>
</dbReference>
<dbReference type="OrthoDB" id="581172at2"/>
<name>A0A4Q1BZ54_9BACT</name>
<sequence>MMFRFGMNYGEISTDSHLIFTKPKTTKMLHMKSRFVGLGLLLLAHLSWGQNKTLHPEAYLKIVEKYHPVARQAQIGIKKTDAQILQARAEFDPILKHYITSKTLDGTSYYQYNSPELNIPTWYGIEVNSGIENLQGDRLDPSQTTGQTSYIGIQVPIAKNLLMDKRRAALQQAKLMNQMAFAEQRVVLNQLFSDAMEAYWHWLKCYQVLNVTRQNLDAAKRRIDFVKRSVELGDRPAVDTLEANTQFMYLDNQFLAKSLDYENAILQLSAFLWQENNSPLTLHKDILPAEVWGDYTLFSNFDLNLQSILEKVDSFHPEIQAYQFKIEGLNVEKRLKFQSLLPKIDLQYNHLMKDKATSVNTALFTNNYRFGIKFEMPLRLSLGRGEYQSAKLKIEEETILLSQKKQQIQIKINSYFNQFQTLKKQIQTQEKAVSSYTALTKAEESKFAQGESSLFLINSREIKALEASEKLLDLKAYLFKTVYALQASAGLLI</sequence>
<evidence type="ECO:0000256" key="5">
    <source>
        <dbReference type="ARBA" id="ARBA00022692"/>
    </source>
</evidence>
<dbReference type="PANTHER" id="PTHR30026">
    <property type="entry name" value="OUTER MEMBRANE PROTEIN TOLC"/>
    <property type="match status" value="1"/>
</dbReference>
<keyword evidence="3" id="KW-0813">Transport</keyword>
<evidence type="ECO:0000256" key="4">
    <source>
        <dbReference type="ARBA" id="ARBA00022452"/>
    </source>
</evidence>
<evidence type="ECO:0000256" key="7">
    <source>
        <dbReference type="ARBA" id="ARBA00023237"/>
    </source>
</evidence>
<keyword evidence="7" id="KW-0998">Cell outer membrane</keyword>
<comment type="caution">
    <text evidence="8">The sequence shown here is derived from an EMBL/GenBank/DDBJ whole genome shotgun (WGS) entry which is preliminary data.</text>
</comment>
<dbReference type="GO" id="GO:0015562">
    <property type="term" value="F:efflux transmembrane transporter activity"/>
    <property type="evidence" value="ECO:0007669"/>
    <property type="project" value="InterPro"/>
</dbReference>
<dbReference type="GO" id="GO:0015288">
    <property type="term" value="F:porin activity"/>
    <property type="evidence" value="ECO:0007669"/>
    <property type="project" value="TreeGrafter"/>
</dbReference>
<dbReference type="SUPFAM" id="SSF56954">
    <property type="entry name" value="Outer membrane efflux proteins (OEP)"/>
    <property type="match status" value="1"/>
</dbReference>
<keyword evidence="9" id="KW-1185">Reference proteome</keyword>
<dbReference type="InterPro" id="IPR003423">
    <property type="entry name" value="OMP_efflux"/>
</dbReference>
<keyword evidence="6" id="KW-0472">Membrane</keyword>
<dbReference type="EMBL" id="SDHY01000004">
    <property type="protein sequence ID" value="RXK48793.1"/>
    <property type="molecule type" value="Genomic_DNA"/>
</dbReference>
<evidence type="ECO:0000256" key="2">
    <source>
        <dbReference type="ARBA" id="ARBA00007613"/>
    </source>
</evidence>
<accession>A0A4Q1BZ54</accession>
<reference evidence="8 9" key="1">
    <citation type="submission" date="2019-01" db="EMBL/GenBank/DDBJ databases">
        <title>Cytophagaceae bacterium strain CAR-16.</title>
        <authorList>
            <person name="Chen W.-M."/>
        </authorList>
    </citation>
    <scope>NUCLEOTIDE SEQUENCE [LARGE SCALE GENOMIC DNA]</scope>
    <source>
        <strain evidence="8 9">CAR-16</strain>
    </source>
</reference>
<dbReference type="GO" id="GO:1990281">
    <property type="term" value="C:efflux pump complex"/>
    <property type="evidence" value="ECO:0007669"/>
    <property type="project" value="TreeGrafter"/>
</dbReference>
<evidence type="ECO:0000256" key="3">
    <source>
        <dbReference type="ARBA" id="ARBA00022448"/>
    </source>
</evidence>
<dbReference type="Proteomes" id="UP000289455">
    <property type="component" value="Unassembled WGS sequence"/>
</dbReference>
<keyword evidence="5" id="KW-0812">Transmembrane</keyword>
<comment type="subcellular location">
    <subcellularLocation>
        <location evidence="1">Cell outer membrane</location>
    </subcellularLocation>
</comment>
<dbReference type="InterPro" id="IPR051906">
    <property type="entry name" value="TolC-like"/>
</dbReference>
<evidence type="ECO:0000256" key="6">
    <source>
        <dbReference type="ARBA" id="ARBA00023136"/>
    </source>
</evidence>
<evidence type="ECO:0000313" key="8">
    <source>
        <dbReference type="EMBL" id="RXK48793.1"/>
    </source>
</evidence>
<evidence type="ECO:0000313" key="9">
    <source>
        <dbReference type="Proteomes" id="UP000289455"/>
    </source>
</evidence>
<evidence type="ECO:0000256" key="1">
    <source>
        <dbReference type="ARBA" id="ARBA00004442"/>
    </source>
</evidence>
<dbReference type="GO" id="GO:0009279">
    <property type="term" value="C:cell outer membrane"/>
    <property type="evidence" value="ECO:0007669"/>
    <property type="project" value="UniProtKB-SubCell"/>
</dbReference>
<dbReference type="AlphaFoldDB" id="A0A4Q1BZ54"/>
<gene>
    <name evidence="8" type="ORF">ESB04_07490</name>
</gene>